<proteinExistence type="predicted"/>
<evidence type="ECO:0000259" key="3">
    <source>
        <dbReference type="Pfam" id="PF00155"/>
    </source>
</evidence>
<reference evidence="4 5" key="1">
    <citation type="submission" date="2020-08" db="EMBL/GenBank/DDBJ databases">
        <title>Bridging the membrane lipid divide: bacteria of the FCB group superphylum have the potential to synthesize archaeal ether lipids.</title>
        <authorList>
            <person name="Villanueva L."/>
            <person name="Von Meijenfeldt F.A.B."/>
            <person name="Westbye A.B."/>
            <person name="Yadav S."/>
            <person name="Hopmans E.C."/>
            <person name="Dutilh B.E."/>
            <person name="Sinninghe Damste J.S."/>
        </authorList>
    </citation>
    <scope>NUCLEOTIDE SEQUENCE [LARGE SCALE GENOMIC DNA]</scope>
    <source>
        <strain evidence="4">NIOZ-UU30</strain>
    </source>
</reference>
<dbReference type="PANTHER" id="PTHR42885">
    <property type="entry name" value="HISTIDINOL-PHOSPHATE AMINOTRANSFERASE-RELATED"/>
    <property type="match status" value="1"/>
</dbReference>
<dbReference type="InterPro" id="IPR015421">
    <property type="entry name" value="PyrdxlP-dep_Trfase_major"/>
</dbReference>
<evidence type="ECO:0000256" key="2">
    <source>
        <dbReference type="ARBA" id="ARBA00022898"/>
    </source>
</evidence>
<evidence type="ECO:0000313" key="5">
    <source>
        <dbReference type="Proteomes" id="UP000603434"/>
    </source>
</evidence>
<dbReference type="PANTHER" id="PTHR42885:SF1">
    <property type="entry name" value="THREONINE-PHOSPHATE DECARBOXYLASE"/>
    <property type="match status" value="1"/>
</dbReference>
<keyword evidence="2" id="KW-0663">Pyridoxal phosphate</keyword>
<dbReference type="CDD" id="cd00609">
    <property type="entry name" value="AAT_like"/>
    <property type="match status" value="1"/>
</dbReference>
<dbReference type="Gene3D" id="3.40.640.10">
    <property type="entry name" value="Type I PLP-dependent aspartate aminotransferase-like (Major domain)"/>
    <property type="match status" value="1"/>
</dbReference>
<keyword evidence="4" id="KW-0032">Aminotransferase</keyword>
<dbReference type="SUPFAM" id="SSF53383">
    <property type="entry name" value="PLP-dependent transferases"/>
    <property type="match status" value="1"/>
</dbReference>
<comment type="caution">
    <text evidence="4">The sequence shown here is derived from an EMBL/GenBank/DDBJ whole genome shotgun (WGS) entry which is preliminary data.</text>
</comment>
<gene>
    <name evidence="4" type="ORF">H8E23_09440</name>
</gene>
<dbReference type="InterPro" id="IPR015422">
    <property type="entry name" value="PyrdxlP-dep_Trfase_small"/>
</dbReference>
<dbReference type="InterPro" id="IPR004839">
    <property type="entry name" value="Aminotransferase_I/II_large"/>
</dbReference>
<dbReference type="Gene3D" id="3.90.1150.10">
    <property type="entry name" value="Aspartate Aminotransferase, domain 1"/>
    <property type="match status" value="1"/>
</dbReference>
<evidence type="ECO:0000256" key="1">
    <source>
        <dbReference type="ARBA" id="ARBA00001933"/>
    </source>
</evidence>
<name>A0A8J6NU38_9BACT</name>
<organism evidence="4 5">
    <name type="scientific">Candidatus Desulfatibia profunda</name>
    <dbReference type="NCBI Taxonomy" id="2841695"/>
    <lineage>
        <taxon>Bacteria</taxon>
        <taxon>Pseudomonadati</taxon>
        <taxon>Thermodesulfobacteriota</taxon>
        <taxon>Desulfobacteria</taxon>
        <taxon>Desulfobacterales</taxon>
        <taxon>Desulfobacterales incertae sedis</taxon>
        <taxon>Candidatus Desulfatibia</taxon>
    </lineage>
</organism>
<dbReference type="GO" id="GO:0030170">
    <property type="term" value="F:pyridoxal phosphate binding"/>
    <property type="evidence" value="ECO:0007669"/>
    <property type="project" value="InterPro"/>
</dbReference>
<dbReference type="Pfam" id="PF00155">
    <property type="entry name" value="Aminotran_1_2"/>
    <property type="match status" value="1"/>
</dbReference>
<dbReference type="EMBL" id="JACNJH010000140">
    <property type="protein sequence ID" value="MBC8361609.1"/>
    <property type="molecule type" value="Genomic_DNA"/>
</dbReference>
<dbReference type="AlphaFoldDB" id="A0A8J6NU38"/>
<sequence length="360" mass="39971">MLKGHGGNIFDLAQRLGCDPFDIVDMSSNVNPLGPLPGLVGFLKEKLTAITALPEVDARNTAQVFAARYRLESAQVLAGNGTTQFIYTIPPALDTRRALILGPTYADYADSCGMHNVRYDYLMTPESLDFEPDIETIIQRTGGYDTVFICNPNNPTGTLIPKTALERLCRYHPDTYFVIDESYLPFVNGADRFSMLHGGFPNVLILNSMSKIFRIPGLRIGFLISSGRIIEKFRAFLLPWSVNSLAQTAVDYLMKHTAEVDAFIDKTVAFLETERKLMTDAFEDVSGIKLFSSKTSFILAKLQGKITADMVCNHLAADGILIRNCSNFKGLSEHFIRISLKTDDINKMLAEKITKFLGSV</sequence>
<accession>A0A8J6NU38</accession>
<comment type="cofactor">
    <cofactor evidence="1">
        <name>pyridoxal 5'-phosphate</name>
        <dbReference type="ChEBI" id="CHEBI:597326"/>
    </cofactor>
</comment>
<dbReference type="GO" id="GO:0008483">
    <property type="term" value="F:transaminase activity"/>
    <property type="evidence" value="ECO:0007669"/>
    <property type="project" value="UniProtKB-KW"/>
</dbReference>
<keyword evidence="4" id="KW-0808">Transferase</keyword>
<feature type="domain" description="Aminotransferase class I/classII large" evidence="3">
    <location>
        <begin position="68"/>
        <end position="353"/>
    </location>
</feature>
<dbReference type="Proteomes" id="UP000603434">
    <property type="component" value="Unassembled WGS sequence"/>
</dbReference>
<protein>
    <submittedName>
        <fullName evidence="4">Pyridoxal phosphate-dependent class II aminotransferase</fullName>
    </submittedName>
</protein>
<evidence type="ECO:0000313" key="4">
    <source>
        <dbReference type="EMBL" id="MBC8361609.1"/>
    </source>
</evidence>
<dbReference type="InterPro" id="IPR015424">
    <property type="entry name" value="PyrdxlP-dep_Trfase"/>
</dbReference>